<dbReference type="GO" id="GO:0010106">
    <property type="term" value="P:cellular response to iron ion starvation"/>
    <property type="evidence" value="ECO:0007669"/>
    <property type="project" value="UniProtKB-ARBA"/>
</dbReference>
<feature type="compositionally biased region" description="Polar residues" evidence="6">
    <location>
        <begin position="45"/>
        <end position="66"/>
    </location>
</feature>
<proteinExistence type="predicted"/>
<sequence length="243" mass="27754">MLALYSSSSPSMALLDHGRATADFADSFSFFAHNNIDNIQSLFQQQQQENNKTAELNPSLPSTTAVTGDDPTIIKKLCHNASERDRRKRINSLYSSLRSLLPAADQMKKLSNPSTISRTIKYIPELQNQVKGLIKKKEELLSSMSKRVELIYEESHKKSSLLSAWRSLCNVSVSRLNDSEIVLQISCFKVQQTPLSHILIDLEEDGFSVLNVNSFESFFGRVFYNIHLQVIFYFYFLKIEIKF</sequence>
<dbReference type="SUPFAM" id="SSF47459">
    <property type="entry name" value="HLH, helix-loop-helix DNA-binding domain"/>
    <property type="match status" value="1"/>
</dbReference>
<feature type="region of interest" description="Disordered" evidence="6">
    <location>
        <begin position="45"/>
        <end position="68"/>
    </location>
</feature>
<feature type="domain" description="BHLH" evidence="7">
    <location>
        <begin position="74"/>
        <end position="126"/>
    </location>
</feature>
<dbReference type="AlphaFoldDB" id="A0A7J6FUL5"/>
<keyword evidence="5" id="KW-0539">Nucleus</keyword>
<evidence type="ECO:0000256" key="6">
    <source>
        <dbReference type="SAM" id="MobiDB-lite"/>
    </source>
</evidence>
<evidence type="ECO:0000256" key="3">
    <source>
        <dbReference type="ARBA" id="ARBA00023125"/>
    </source>
</evidence>
<dbReference type="GO" id="GO:0000981">
    <property type="term" value="F:DNA-binding transcription factor activity, RNA polymerase II-specific"/>
    <property type="evidence" value="ECO:0007669"/>
    <property type="project" value="TreeGrafter"/>
</dbReference>
<dbReference type="InterPro" id="IPR036638">
    <property type="entry name" value="HLH_DNA-bd_sf"/>
</dbReference>
<dbReference type="Gene3D" id="4.10.280.10">
    <property type="entry name" value="Helix-loop-helix DNA-binding domain"/>
    <property type="match status" value="1"/>
</dbReference>
<name>A0A7J6FUL5_CANSA</name>
<evidence type="ECO:0000259" key="7">
    <source>
        <dbReference type="PROSITE" id="PS50888"/>
    </source>
</evidence>
<gene>
    <name evidence="8" type="ORF">F8388_016007</name>
</gene>
<dbReference type="PROSITE" id="PS50888">
    <property type="entry name" value="BHLH"/>
    <property type="match status" value="1"/>
</dbReference>
<evidence type="ECO:0000256" key="2">
    <source>
        <dbReference type="ARBA" id="ARBA00023015"/>
    </source>
</evidence>
<dbReference type="Proteomes" id="UP000525078">
    <property type="component" value="Unassembled WGS sequence"/>
</dbReference>
<keyword evidence="4" id="KW-0804">Transcription</keyword>
<protein>
    <recommendedName>
        <fullName evidence="7">BHLH domain-containing protein</fullName>
    </recommendedName>
</protein>
<keyword evidence="3" id="KW-0238">DNA-binding</keyword>
<dbReference type="GO" id="GO:0000977">
    <property type="term" value="F:RNA polymerase II transcription regulatory region sequence-specific DNA binding"/>
    <property type="evidence" value="ECO:0007669"/>
    <property type="project" value="TreeGrafter"/>
</dbReference>
<dbReference type="PANTHER" id="PTHR13935:SF41">
    <property type="entry name" value="TRANSCRIPTION FACTOR ORG2-RELATED"/>
    <property type="match status" value="1"/>
</dbReference>
<dbReference type="FunFam" id="4.10.280.10:FF:000074">
    <property type="entry name" value="Transcription factor ORG2"/>
    <property type="match status" value="1"/>
</dbReference>
<dbReference type="InterPro" id="IPR015660">
    <property type="entry name" value="MASH1/Ascl1a-like"/>
</dbReference>
<evidence type="ECO:0000313" key="9">
    <source>
        <dbReference type="Proteomes" id="UP000525078"/>
    </source>
</evidence>
<dbReference type="EMBL" id="JAATIP010000095">
    <property type="protein sequence ID" value="KAF4374456.1"/>
    <property type="molecule type" value="Genomic_DNA"/>
</dbReference>
<evidence type="ECO:0000256" key="1">
    <source>
        <dbReference type="ARBA" id="ARBA00004123"/>
    </source>
</evidence>
<dbReference type="GO" id="GO:0046983">
    <property type="term" value="F:protein dimerization activity"/>
    <property type="evidence" value="ECO:0007669"/>
    <property type="project" value="InterPro"/>
</dbReference>
<comment type="caution">
    <text evidence="8">The sequence shown here is derived from an EMBL/GenBank/DDBJ whole genome shotgun (WGS) entry which is preliminary data.</text>
</comment>
<dbReference type="PANTHER" id="PTHR13935">
    <property type="entry name" value="ACHAETE-SCUTE TRANSCRIPTION FACTOR-RELATED"/>
    <property type="match status" value="1"/>
</dbReference>
<dbReference type="InterPro" id="IPR011598">
    <property type="entry name" value="bHLH_dom"/>
</dbReference>
<keyword evidence="2" id="KW-0805">Transcription regulation</keyword>
<organism evidence="8 9">
    <name type="scientific">Cannabis sativa</name>
    <name type="common">Hemp</name>
    <name type="synonym">Marijuana</name>
    <dbReference type="NCBI Taxonomy" id="3483"/>
    <lineage>
        <taxon>Eukaryota</taxon>
        <taxon>Viridiplantae</taxon>
        <taxon>Streptophyta</taxon>
        <taxon>Embryophyta</taxon>
        <taxon>Tracheophyta</taxon>
        <taxon>Spermatophyta</taxon>
        <taxon>Magnoliopsida</taxon>
        <taxon>eudicotyledons</taxon>
        <taxon>Gunneridae</taxon>
        <taxon>Pentapetalae</taxon>
        <taxon>rosids</taxon>
        <taxon>fabids</taxon>
        <taxon>Rosales</taxon>
        <taxon>Cannabaceae</taxon>
        <taxon>Cannabis</taxon>
    </lineage>
</organism>
<comment type="subcellular location">
    <subcellularLocation>
        <location evidence="1">Nucleus</location>
    </subcellularLocation>
</comment>
<dbReference type="Pfam" id="PF00010">
    <property type="entry name" value="HLH"/>
    <property type="match status" value="1"/>
</dbReference>
<dbReference type="GO" id="GO:0090575">
    <property type="term" value="C:RNA polymerase II transcription regulator complex"/>
    <property type="evidence" value="ECO:0007669"/>
    <property type="project" value="TreeGrafter"/>
</dbReference>
<accession>A0A7J6FUL5</accession>
<evidence type="ECO:0000313" key="8">
    <source>
        <dbReference type="EMBL" id="KAF4374456.1"/>
    </source>
</evidence>
<reference evidence="8 9" key="1">
    <citation type="journal article" date="2020" name="bioRxiv">
        <title>Sequence and annotation of 42 cannabis genomes reveals extensive copy number variation in cannabinoid synthesis and pathogen resistance genes.</title>
        <authorList>
            <person name="Mckernan K.J."/>
            <person name="Helbert Y."/>
            <person name="Kane L.T."/>
            <person name="Ebling H."/>
            <person name="Zhang L."/>
            <person name="Liu B."/>
            <person name="Eaton Z."/>
            <person name="Mclaughlin S."/>
            <person name="Kingan S."/>
            <person name="Baybayan P."/>
            <person name="Concepcion G."/>
            <person name="Jordan M."/>
            <person name="Riva A."/>
            <person name="Barbazuk W."/>
            <person name="Harkins T."/>
        </authorList>
    </citation>
    <scope>NUCLEOTIDE SEQUENCE [LARGE SCALE GENOMIC DNA]</scope>
    <source>
        <strain evidence="9">cv. Jamaican Lion 4</strain>
        <tissue evidence="8">Leaf</tissue>
    </source>
</reference>
<evidence type="ECO:0000256" key="4">
    <source>
        <dbReference type="ARBA" id="ARBA00023163"/>
    </source>
</evidence>
<dbReference type="SMART" id="SM00353">
    <property type="entry name" value="HLH"/>
    <property type="match status" value="1"/>
</dbReference>
<evidence type="ECO:0000256" key="5">
    <source>
        <dbReference type="ARBA" id="ARBA00023242"/>
    </source>
</evidence>